<feature type="region of interest" description="Disordered" evidence="1">
    <location>
        <begin position="1"/>
        <end position="28"/>
    </location>
</feature>
<accession>A0A4C1XRY0</accession>
<protein>
    <submittedName>
        <fullName evidence="2">Uncharacterized protein</fullName>
    </submittedName>
</protein>
<proteinExistence type="predicted"/>
<evidence type="ECO:0000313" key="3">
    <source>
        <dbReference type="Proteomes" id="UP000299102"/>
    </source>
</evidence>
<feature type="compositionally biased region" description="Basic and acidic residues" evidence="1">
    <location>
        <begin position="9"/>
        <end position="21"/>
    </location>
</feature>
<keyword evidence="3" id="KW-1185">Reference proteome</keyword>
<dbReference type="EMBL" id="BGZK01000940">
    <property type="protein sequence ID" value="GBP65813.1"/>
    <property type="molecule type" value="Genomic_DNA"/>
</dbReference>
<gene>
    <name evidence="2" type="ORF">EVAR_52942_1</name>
</gene>
<organism evidence="2 3">
    <name type="scientific">Eumeta variegata</name>
    <name type="common">Bagworm moth</name>
    <name type="synonym">Eumeta japonica</name>
    <dbReference type="NCBI Taxonomy" id="151549"/>
    <lineage>
        <taxon>Eukaryota</taxon>
        <taxon>Metazoa</taxon>
        <taxon>Ecdysozoa</taxon>
        <taxon>Arthropoda</taxon>
        <taxon>Hexapoda</taxon>
        <taxon>Insecta</taxon>
        <taxon>Pterygota</taxon>
        <taxon>Neoptera</taxon>
        <taxon>Endopterygota</taxon>
        <taxon>Lepidoptera</taxon>
        <taxon>Glossata</taxon>
        <taxon>Ditrysia</taxon>
        <taxon>Tineoidea</taxon>
        <taxon>Psychidae</taxon>
        <taxon>Oiketicinae</taxon>
        <taxon>Eumeta</taxon>
    </lineage>
</organism>
<dbReference type="AlphaFoldDB" id="A0A4C1XRY0"/>
<evidence type="ECO:0000313" key="2">
    <source>
        <dbReference type="EMBL" id="GBP65813.1"/>
    </source>
</evidence>
<evidence type="ECO:0000256" key="1">
    <source>
        <dbReference type="SAM" id="MobiDB-lite"/>
    </source>
</evidence>
<name>A0A4C1XRY0_EUMVA</name>
<dbReference type="Proteomes" id="UP000299102">
    <property type="component" value="Unassembled WGS sequence"/>
</dbReference>
<comment type="caution">
    <text evidence="2">The sequence shown here is derived from an EMBL/GenBank/DDBJ whole genome shotgun (WGS) entry which is preliminary data.</text>
</comment>
<reference evidence="2 3" key="1">
    <citation type="journal article" date="2019" name="Commun. Biol.">
        <title>The bagworm genome reveals a unique fibroin gene that provides high tensile strength.</title>
        <authorList>
            <person name="Kono N."/>
            <person name="Nakamura H."/>
            <person name="Ohtoshi R."/>
            <person name="Tomita M."/>
            <person name="Numata K."/>
            <person name="Arakawa K."/>
        </authorList>
    </citation>
    <scope>NUCLEOTIDE SEQUENCE [LARGE SCALE GENOMIC DNA]</scope>
</reference>
<sequence length="77" mass="9004">MPKIQISSHDSKFAERARELPETDSSDFSSDWLRLMSMIDERSLFSPPAEDWEVNSCCERLNPPKCYFILKYTRPAC</sequence>